<protein>
    <recommendedName>
        <fullName evidence="4">Short-chain dehydrogenase</fullName>
    </recommendedName>
</protein>
<dbReference type="PRINTS" id="PR00081">
    <property type="entry name" value="GDHRDH"/>
</dbReference>
<evidence type="ECO:0000256" key="1">
    <source>
        <dbReference type="ARBA" id="ARBA00006484"/>
    </source>
</evidence>
<dbReference type="InterPro" id="IPR036291">
    <property type="entry name" value="NAD(P)-bd_dom_sf"/>
</dbReference>
<accession>A0A381QEX5</accession>
<comment type="similarity">
    <text evidence="1">Belongs to the short-chain dehydrogenases/reductases (SDR) family.</text>
</comment>
<evidence type="ECO:0008006" key="4">
    <source>
        <dbReference type="Google" id="ProtNLM"/>
    </source>
</evidence>
<dbReference type="PROSITE" id="PS00061">
    <property type="entry name" value="ADH_SHORT"/>
    <property type="match status" value="1"/>
</dbReference>
<sequence length="243" mass="26172">MELQDKVALVTGAGVRLGQAIAQQLAQLGMRVVIHYHHSEKGAKQTVQGLPGGESRHLILQADLKEVSSIKELVRTAEEKSGPISVLINNAADFFPTPLFSTTEEEWDHLLALNLKAPFFLAQAVAEGMKSRGEGKIINMVDSSTERPWVSFLPYCTSKAGLVSLTKGLARALSPEVQVNGIAPGTVLTPPDHAEMDFSSSVEHSLLKRIGSAEDIVQAVEYLLLSDFVTGTILPVDGGRSVY</sequence>
<dbReference type="PANTHER" id="PTHR43639">
    <property type="entry name" value="OXIDOREDUCTASE, SHORT-CHAIN DEHYDROGENASE/REDUCTASE FAMILY (AFU_ORTHOLOGUE AFUA_5G02870)"/>
    <property type="match status" value="1"/>
</dbReference>
<dbReference type="GO" id="GO:0016491">
    <property type="term" value="F:oxidoreductase activity"/>
    <property type="evidence" value="ECO:0007669"/>
    <property type="project" value="UniProtKB-KW"/>
</dbReference>
<keyword evidence="2" id="KW-0560">Oxidoreductase</keyword>
<reference evidence="3" key="1">
    <citation type="submission" date="2018-05" db="EMBL/GenBank/DDBJ databases">
        <authorList>
            <person name="Lanie J.A."/>
            <person name="Ng W.-L."/>
            <person name="Kazmierczak K.M."/>
            <person name="Andrzejewski T.M."/>
            <person name="Davidsen T.M."/>
            <person name="Wayne K.J."/>
            <person name="Tettelin H."/>
            <person name="Glass J.I."/>
            <person name="Rusch D."/>
            <person name="Podicherti R."/>
            <person name="Tsui H.-C.T."/>
            <person name="Winkler M.E."/>
        </authorList>
    </citation>
    <scope>NUCLEOTIDE SEQUENCE</scope>
</reference>
<organism evidence="3">
    <name type="scientific">marine metagenome</name>
    <dbReference type="NCBI Taxonomy" id="408172"/>
    <lineage>
        <taxon>unclassified sequences</taxon>
        <taxon>metagenomes</taxon>
        <taxon>ecological metagenomes</taxon>
    </lineage>
</organism>
<dbReference type="AlphaFoldDB" id="A0A381QEX5"/>
<dbReference type="PRINTS" id="PR00080">
    <property type="entry name" value="SDRFAMILY"/>
</dbReference>
<proteinExistence type="inferred from homology"/>
<dbReference type="EMBL" id="UINC01001320">
    <property type="protein sequence ID" value="SUZ77530.1"/>
    <property type="molecule type" value="Genomic_DNA"/>
</dbReference>
<gene>
    <name evidence="3" type="ORF">METZ01_LOCUS30384</name>
</gene>
<dbReference type="PANTHER" id="PTHR43639:SF1">
    <property type="entry name" value="SHORT-CHAIN DEHYDROGENASE_REDUCTASE FAMILY PROTEIN"/>
    <property type="match status" value="1"/>
</dbReference>
<dbReference type="InterPro" id="IPR020904">
    <property type="entry name" value="Sc_DH/Rdtase_CS"/>
</dbReference>
<dbReference type="InterPro" id="IPR002347">
    <property type="entry name" value="SDR_fam"/>
</dbReference>
<dbReference type="Gene3D" id="3.40.50.720">
    <property type="entry name" value="NAD(P)-binding Rossmann-like Domain"/>
    <property type="match status" value="1"/>
</dbReference>
<name>A0A381QEX5_9ZZZZ</name>
<dbReference type="SUPFAM" id="SSF51735">
    <property type="entry name" value="NAD(P)-binding Rossmann-fold domains"/>
    <property type="match status" value="1"/>
</dbReference>
<dbReference type="Pfam" id="PF00106">
    <property type="entry name" value="adh_short"/>
    <property type="match status" value="1"/>
</dbReference>
<evidence type="ECO:0000313" key="3">
    <source>
        <dbReference type="EMBL" id="SUZ77530.1"/>
    </source>
</evidence>
<evidence type="ECO:0000256" key="2">
    <source>
        <dbReference type="ARBA" id="ARBA00023002"/>
    </source>
</evidence>